<organism evidence="3 4">
    <name type="scientific">Eptatretus burgeri</name>
    <name type="common">Inshore hagfish</name>
    <dbReference type="NCBI Taxonomy" id="7764"/>
    <lineage>
        <taxon>Eukaryota</taxon>
        <taxon>Metazoa</taxon>
        <taxon>Chordata</taxon>
        <taxon>Craniata</taxon>
        <taxon>Vertebrata</taxon>
        <taxon>Cyclostomata</taxon>
        <taxon>Myxini</taxon>
        <taxon>Myxiniformes</taxon>
        <taxon>Myxinidae</taxon>
        <taxon>Eptatretinae</taxon>
        <taxon>Eptatretus</taxon>
    </lineage>
</organism>
<evidence type="ECO:0000313" key="4">
    <source>
        <dbReference type="Proteomes" id="UP000694388"/>
    </source>
</evidence>
<dbReference type="Ensembl" id="ENSEBUT00000002695.1">
    <property type="protein sequence ID" value="ENSEBUP00000002345.1"/>
    <property type="gene ID" value="ENSEBUG00000001820.1"/>
</dbReference>
<protein>
    <submittedName>
        <fullName evidence="3">Uncharacterized protein</fullName>
    </submittedName>
</protein>
<name>A0A8C4NH05_EPTBU</name>
<feature type="region of interest" description="Disordered" evidence="2">
    <location>
        <begin position="527"/>
        <end position="554"/>
    </location>
</feature>
<proteinExistence type="predicted"/>
<keyword evidence="4" id="KW-1185">Reference proteome</keyword>
<reference evidence="3" key="2">
    <citation type="submission" date="2025-09" db="UniProtKB">
        <authorList>
            <consortium name="Ensembl"/>
        </authorList>
    </citation>
    <scope>IDENTIFICATION</scope>
</reference>
<evidence type="ECO:0000313" key="3">
    <source>
        <dbReference type="Ensembl" id="ENSEBUP00000002345.1"/>
    </source>
</evidence>
<dbReference type="AlphaFoldDB" id="A0A8C4NH05"/>
<sequence length="680" mass="77017">MTHSSLFEEHTLWRTILTPGMARMVGYATHLPKDRTPHTHLRLGPETSSELAIPANKMRDGRPSTGSPSQYSYLEPAVGFQDSCESWLAGVLHTKELSSNTKSKKEGAIRNDVHEAIWDIESRLHDEEKNLKTKYEDVPHAKEKLECTWVSLDNCRYELDCLESLLAEACTESMTEEKALYEAHGSTISEHDILSKALLPLRQLYRKLHLYAEHRTSLLQKASSTLADCEEIQSLVIARVQKVEAILDNERMSDATLKTMMCDLSGLASRLCSIDDNLQNLSKVVNLETLVQRMVDVDHFLNGARKRIMEQVQLSSVKMKDEEHKLKKLQSVVDYAKSLLPSAQLSILQLQEQFKQRKALLSAMDEWKCELKDMRKRLVKVVPEAERESNRAWMTMEDLCDEVAQLQQVTKQQADLLEDAVMELGCRQKEMRRLRRLMKQAQRQQQNGKMKFRVGGCSENQDVYQLLVMGEEELQRGITLQEELRRRARQGVALLWAGVQLNTDWLTDDEELPDLCTTAYMSMPNLTEGKFGKSSSSLSPISEEEDRESPKKPHEYADYFGKDCVMMNPDYKAASHLLTDGMSASCGELERVDAMGSSSDSMPTPCEMESSETNDSDEAQHEKAKIFDQVIGKVVIGDLTNPGYIEEDSGGEDTIMAGCQIHEDCSSKKCHGFRVYGARA</sequence>
<keyword evidence="1" id="KW-0175">Coiled coil</keyword>
<reference evidence="3" key="1">
    <citation type="submission" date="2025-08" db="UniProtKB">
        <authorList>
            <consortium name="Ensembl"/>
        </authorList>
    </citation>
    <scope>IDENTIFICATION</scope>
</reference>
<accession>A0A8C4NH05</accession>
<feature type="coiled-coil region" evidence="1">
    <location>
        <begin position="424"/>
        <end position="451"/>
    </location>
</feature>
<evidence type="ECO:0000256" key="2">
    <source>
        <dbReference type="SAM" id="MobiDB-lite"/>
    </source>
</evidence>
<dbReference type="Proteomes" id="UP000694388">
    <property type="component" value="Unplaced"/>
</dbReference>
<evidence type="ECO:0000256" key="1">
    <source>
        <dbReference type="SAM" id="Coils"/>
    </source>
</evidence>
<feature type="region of interest" description="Disordered" evidence="2">
    <location>
        <begin position="594"/>
        <end position="620"/>
    </location>
</feature>
<feature type="region of interest" description="Disordered" evidence="2">
    <location>
        <begin position="33"/>
        <end position="69"/>
    </location>
</feature>